<feature type="transmembrane region" description="Helical" evidence="1">
    <location>
        <begin position="121"/>
        <end position="138"/>
    </location>
</feature>
<evidence type="ECO:0000313" key="2">
    <source>
        <dbReference type="EMBL" id="BAY72706.1"/>
    </source>
</evidence>
<sequence length="143" mass="15928">MVKFGLGFTAYILLSFSFFLAASNTIIGGIVYFFLLLPFFGVILLLTWIFIVKNRTRTVKIKYKIWGIVLGLQLAVLLTSPGNCYGVKQSGRCYSNLQILIENIPPTGYSNLPHWTLVEDAFLGLLLGYAIALLWGILSTKNS</sequence>
<keyword evidence="1" id="KW-0812">Transmembrane</keyword>
<keyword evidence="1" id="KW-0472">Membrane</keyword>
<dbReference type="Proteomes" id="UP000217507">
    <property type="component" value="Plasmid Plasmid1 dna"/>
</dbReference>
<proteinExistence type="predicted"/>
<evidence type="ECO:0000256" key="1">
    <source>
        <dbReference type="SAM" id="Phobius"/>
    </source>
</evidence>
<dbReference type="EMBL" id="AP018217">
    <property type="protein sequence ID" value="BAY72706.1"/>
    <property type="molecule type" value="Genomic_DNA"/>
</dbReference>
<evidence type="ECO:0000313" key="3">
    <source>
        <dbReference type="Proteomes" id="UP000217507"/>
    </source>
</evidence>
<accession>A0A1Z4KUK8</accession>
<protein>
    <submittedName>
        <fullName evidence="2">Uncharacterized protein</fullName>
    </submittedName>
</protein>
<keyword evidence="2" id="KW-0614">Plasmid</keyword>
<reference evidence="2 3" key="1">
    <citation type="submission" date="2017-06" db="EMBL/GenBank/DDBJ databases">
        <title>Genome sequencing of cyanobaciteial culture collection at National Institute for Environmental Studies (NIES).</title>
        <authorList>
            <person name="Hirose Y."/>
            <person name="Shimura Y."/>
            <person name="Fujisawa T."/>
            <person name="Nakamura Y."/>
            <person name="Kawachi M."/>
        </authorList>
    </citation>
    <scope>NUCLEOTIDE SEQUENCE [LARGE SCALE GENOMIC DNA]</scope>
    <source>
        <strain evidence="2 3">NIES-23</strain>
        <plasmid evidence="3">Plasmid Plasmid1 dna</plasmid>
    </source>
</reference>
<feature type="transmembrane region" description="Helical" evidence="1">
    <location>
        <begin position="31"/>
        <end position="51"/>
    </location>
</feature>
<organism evidence="2 3">
    <name type="scientific">Trichormus variabilis NIES-23</name>
    <dbReference type="NCBI Taxonomy" id="1973479"/>
    <lineage>
        <taxon>Bacteria</taxon>
        <taxon>Bacillati</taxon>
        <taxon>Cyanobacteriota</taxon>
        <taxon>Cyanophyceae</taxon>
        <taxon>Nostocales</taxon>
        <taxon>Nostocaceae</taxon>
        <taxon>Trichormus</taxon>
    </lineage>
</organism>
<keyword evidence="1" id="KW-1133">Transmembrane helix</keyword>
<feature type="transmembrane region" description="Helical" evidence="1">
    <location>
        <begin position="63"/>
        <end position="80"/>
    </location>
</feature>
<dbReference type="AlphaFoldDB" id="A0A1Z4KUK8"/>
<gene>
    <name evidence="2" type="ORF">NIES23_55340</name>
</gene>
<geneLocation type="plasmid" evidence="2">
    <name>plasmid1</name>
</geneLocation>
<name>A0A1Z4KUK8_ANAVA</name>